<comment type="caution">
    <text evidence="2">The sequence shown here is derived from an EMBL/GenBank/DDBJ whole genome shotgun (WGS) entry which is preliminary data.</text>
</comment>
<evidence type="ECO:0000259" key="1">
    <source>
        <dbReference type="Pfam" id="PF06742"/>
    </source>
</evidence>
<dbReference type="Pfam" id="PF06742">
    <property type="entry name" value="DUF1214"/>
    <property type="match status" value="1"/>
</dbReference>
<dbReference type="InterPro" id="IPR010621">
    <property type="entry name" value="DUF1214"/>
</dbReference>
<name>A0A2N5Y3K5_9GAMM</name>
<accession>A0A2N5Y3K5</accession>
<feature type="domain" description="DUF1214" evidence="1">
    <location>
        <begin position="272"/>
        <end position="345"/>
    </location>
</feature>
<gene>
    <name evidence="2" type="ORF">CWI75_05940</name>
</gene>
<evidence type="ECO:0000313" key="3">
    <source>
        <dbReference type="Proteomes" id="UP000234845"/>
    </source>
</evidence>
<dbReference type="OrthoDB" id="7053758at2"/>
<dbReference type="AlphaFoldDB" id="A0A2N5Y3K5"/>
<evidence type="ECO:0000313" key="2">
    <source>
        <dbReference type="EMBL" id="PLW82973.1"/>
    </source>
</evidence>
<reference evidence="3" key="1">
    <citation type="submission" date="2017-11" db="EMBL/GenBank/DDBJ databases">
        <title>The draft genome sequence of Chromatocurvus sp. F02.</title>
        <authorList>
            <person name="Du Z.-J."/>
            <person name="Chang Y.-Q."/>
        </authorList>
    </citation>
    <scope>NUCLEOTIDE SEQUENCE [LARGE SCALE GENOMIC DNA]</scope>
    <source>
        <strain evidence="3">F02</strain>
    </source>
</reference>
<dbReference type="Proteomes" id="UP000234845">
    <property type="component" value="Unassembled WGS sequence"/>
</dbReference>
<protein>
    <recommendedName>
        <fullName evidence="1">DUF1214 domain-containing protein</fullName>
    </recommendedName>
</protein>
<keyword evidence="3" id="KW-1185">Reference proteome</keyword>
<organism evidence="2 3">
    <name type="scientific">Kineobactrum sediminis</name>
    <dbReference type="NCBI Taxonomy" id="1905677"/>
    <lineage>
        <taxon>Bacteria</taxon>
        <taxon>Pseudomonadati</taxon>
        <taxon>Pseudomonadota</taxon>
        <taxon>Gammaproteobacteria</taxon>
        <taxon>Cellvibrionales</taxon>
        <taxon>Halieaceae</taxon>
        <taxon>Kineobactrum</taxon>
    </lineage>
</organism>
<proteinExistence type="predicted"/>
<sequence>MPTSDLDALRNGELWLDFCESLKSAGAEILAPGTPEDDLSRAEGFRYLTRLLRLSLEKNLEFADPRFPQFYSLSHETAKIGNDNPDNFYQNCAVDGHRSYRITGNVGAVEYLSIETKAGSFAGQGAMAPTGHVALADLELQPGGDFELLVSATPQPGNWLPMEPESDNILVRQTFRDRRRERKVELQIECLDPVDEAVLDPEQFAAQLARVVPFVTGTAGLFREWMNGFAKHINQLPPNDQQMCLRAGGDPSIYYHNSYWQLAPDEALIIEFTPPEQCRTWNFQLSNFWMESLDYRFHRISVNRSSAVLEADGRVRIVVSAHNPGDAFPNWLTTAGHLGGSMLLRYVESTDYPPVHTQVIPLQLLMAEGVPAHD</sequence>
<dbReference type="RefSeq" id="WP_101520573.1">
    <property type="nucleotide sequence ID" value="NZ_PKLZ01000003.1"/>
</dbReference>
<dbReference type="EMBL" id="PKLZ01000003">
    <property type="protein sequence ID" value="PLW82973.1"/>
    <property type="molecule type" value="Genomic_DNA"/>
</dbReference>